<dbReference type="GO" id="GO:0006260">
    <property type="term" value="P:DNA replication"/>
    <property type="evidence" value="ECO:0007669"/>
    <property type="project" value="UniProtKB-KW"/>
</dbReference>
<evidence type="ECO:0000259" key="8">
    <source>
        <dbReference type="Pfam" id="PF14579"/>
    </source>
</evidence>
<comment type="catalytic activity">
    <reaction evidence="6">
        <text>DNA(n) + a 2'-deoxyribonucleoside 5'-triphosphate = DNA(n+1) + diphosphate</text>
        <dbReference type="Rhea" id="RHEA:22508"/>
        <dbReference type="Rhea" id="RHEA-COMP:17339"/>
        <dbReference type="Rhea" id="RHEA-COMP:17340"/>
        <dbReference type="ChEBI" id="CHEBI:33019"/>
        <dbReference type="ChEBI" id="CHEBI:61560"/>
        <dbReference type="ChEBI" id="CHEBI:173112"/>
        <dbReference type="EC" id="2.7.7.7"/>
    </reaction>
</comment>
<dbReference type="EC" id="2.7.7.7" evidence="1"/>
<keyword evidence="5" id="KW-0239">DNA-directed DNA polymerase</keyword>
<evidence type="ECO:0000256" key="3">
    <source>
        <dbReference type="ARBA" id="ARBA00022695"/>
    </source>
</evidence>
<evidence type="ECO:0000256" key="6">
    <source>
        <dbReference type="ARBA" id="ARBA00049244"/>
    </source>
</evidence>
<keyword evidence="2" id="KW-0808">Transferase</keyword>
<dbReference type="Gene3D" id="3.20.20.140">
    <property type="entry name" value="Metal-dependent hydrolases"/>
    <property type="match status" value="1"/>
</dbReference>
<protein>
    <recommendedName>
        <fullName evidence="1">DNA-directed DNA polymerase</fullName>
        <ecNumber evidence="1">2.7.7.7</ecNumber>
    </recommendedName>
</protein>
<dbReference type="InterPro" id="IPR029460">
    <property type="entry name" value="DNAPol_HHH"/>
</dbReference>
<evidence type="ECO:0000259" key="9">
    <source>
        <dbReference type="Pfam" id="PF17657"/>
    </source>
</evidence>
<dbReference type="InterPro" id="IPR040982">
    <property type="entry name" value="DNA_pol3_finger"/>
</dbReference>
<evidence type="ECO:0000256" key="2">
    <source>
        <dbReference type="ARBA" id="ARBA00022679"/>
    </source>
</evidence>
<proteinExistence type="predicted"/>
<dbReference type="EMBL" id="PXYT01000012">
    <property type="protein sequence ID" value="PSR30197.1"/>
    <property type="molecule type" value="Genomic_DNA"/>
</dbReference>
<dbReference type="PANTHER" id="PTHR32294">
    <property type="entry name" value="DNA POLYMERASE III SUBUNIT ALPHA"/>
    <property type="match status" value="1"/>
</dbReference>
<name>A0A2T2X6V3_9FIRM</name>
<keyword evidence="4" id="KW-0235">DNA replication</keyword>
<evidence type="ECO:0000256" key="4">
    <source>
        <dbReference type="ARBA" id="ARBA00022705"/>
    </source>
</evidence>
<dbReference type="InterPro" id="IPR041931">
    <property type="entry name" value="DNA_pol3_alpha_thumb_dom"/>
</dbReference>
<sequence length="923" mass="104273">MQSFPLLNIWSAYSLLQSTWDLTVGLTELQNAGFTQAGLADYYSLAATERFEYEARLRNLHAWLGVSVVLEAKGQPFPASLYALDHSGWQELCRLITDPGQVLNVEEVSSRHLLLLLWGHSRVAWESDFPLIHSLPFGEVVEELLPSARAHGIGWIPSYPVRFNRRPGADEAYRVLTRLGEYEPSAHALAIPDSRTALASYPESWRSLLFEDKAPDVLARNASYMPQVTKGDEEDARLLREMARQRLHQWNPQPISRYVQRLEQELAVITQMGFSSYFLIVEDLVHFATDNHIAIGPGRGSAAGSLVARVLGITRVDPIKYGLIFERFLNPHRRNLPDIDLDVDSLKRHELIAYLRRRWGRAHVAQIGTYGTLGARAVLRDVARIFQIPIEQVDKVLEQSRLVSGMHLAEGGESLRERMMKVDPTGQWWKISRLLEGLPRHASIHAAGVVLSSRSLEELIPCSQDGEGNLVTQMDMASVERLGLLKLDLLGLRTLSVLDRIHRRHDDQFDTVDPTDPRTLKLLGRGDTDAIFQLDGKGVRQLLQRLKPQQAKDIIDVVALYRPGPMDTIETYLLRRRGSKEIPQDILGRLCRDTFGVMLYQEQLMMLVQEVAGYSLAEADLFRRAVSKKDHESLREMAVDFAERCQAHGLQTDETLNLWQRILAFGDYGFNKSHAAAYGLLSYYMAFLKSHYPLDFWAAEFSTVGTERLGYEMTLAVSQGIVVHPPDIRYSGQDFHAVDDDVIVSGLSLIRGMNLDSASQIEQERQEGGPYQTRQEAYNRIIRRLGQRVADLLEEAGCLALLPGTIRHPKQMEFFSDSPNSGSGSRVVNALRSFGFRWPHAVGPIYVRVTGPVDVRWWHRTLSELAKTFPGSCGVVVGNKEGQAHRFDSIMLEPTWKSLDAIRQLPEVAACGRRVESKERWPI</sequence>
<dbReference type="Pfam" id="PF17657">
    <property type="entry name" value="DNA_pol3_finger"/>
    <property type="match status" value="1"/>
</dbReference>
<evidence type="ECO:0000256" key="5">
    <source>
        <dbReference type="ARBA" id="ARBA00022932"/>
    </source>
</evidence>
<dbReference type="GO" id="GO:0008408">
    <property type="term" value="F:3'-5' exonuclease activity"/>
    <property type="evidence" value="ECO:0007669"/>
    <property type="project" value="InterPro"/>
</dbReference>
<evidence type="ECO:0000313" key="10">
    <source>
        <dbReference type="EMBL" id="PSR30197.1"/>
    </source>
</evidence>
<dbReference type="Gene3D" id="1.10.10.1600">
    <property type="entry name" value="Bacterial DNA polymerase III alpha subunit, thumb domain"/>
    <property type="match status" value="1"/>
</dbReference>
<dbReference type="Gene3D" id="1.10.150.870">
    <property type="match status" value="1"/>
</dbReference>
<dbReference type="AlphaFoldDB" id="A0A2T2X6V3"/>
<dbReference type="NCBIfam" id="TIGR00594">
    <property type="entry name" value="polc"/>
    <property type="match status" value="1"/>
</dbReference>
<dbReference type="PANTHER" id="PTHR32294:SF0">
    <property type="entry name" value="DNA POLYMERASE III SUBUNIT ALPHA"/>
    <property type="match status" value="1"/>
</dbReference>
<comment type="caution">
    <text evidence="10">The sequence shown here is derived from an EMBL/GenBank/DDBJ whole genome shotgun (WGS) entry which is preliminary data.</text>
</comment>
<feature type="domain" description="DNA polymerase III alpha subunit finger" evidence="9">
    <location>
        <begin position="499"/>
        <end position="649"/>
    </location>
</feature>
<reference evidence="10 11" key="1">
    <citation type="journal article" date="2014" name="BMC Genomics">
        <title>Comparison of environmental and isolate Sulfobacillus genomes reveals diverse carbon, sulfur, nitrogen, and hydrogen metabolisms.</title>
        <authorList>
            <person name="Justice N.B."/>
            <person name="Norman A."/>
            <person name="Brown C.T."/>
            <person name="Singh A."/>
            <person name="Thomas B.C."/>
            <person name="Banfield J.F."/>
        </authorList>
    </citation>
    <scope>NUCLEOTIDE SEQUENCE [LARGE SCALE GENOMIC DNA]</scope>
    <source>
        <strain evidence="10">AMDSBA1</strain>
    </source>
</reference>
<gene>
    <name evidence="10" type="ORF">C7B43_06720</name>
</gene>
<keyword evidence="3" id="KW-0548">Nucleotidyltransferase</keyword>
<dbReference type="InterPro" id="IPR004805">
    <property type="entry name" value="DnaE2/DnaE/PolC"/>
</dbReference>
<dbReference type="InterPro" id="IPR011708">
    <property type="entry name" value="DNA_pol3_alpha_NTPase_dom"/>
</dbReference>
<dbReference type="GO" id="GO:0003887">
    <property type="term" value="F:DNA-directed DNA polymerase activity"/>
    <property type="evidence" value="ECO:0007669"/>
    <property type="project" value="UniProtKB-KW"/>
</dbReference>
<evidence type="ECO:0000259" key="7">
    <source>
        <dbReference type="Pfam" id="PF07733"/>
    </source>
</evidence>
<dbReference type="Pfam" id="PF07733">
    <property type="entry name" value="DNA_pol3_alpha"/>
    <property type="match status" value="1"/>
</dbReference>
<feature type="domain" description="Bacterial DNA polymerase III alpha subunit NTPase" evidence="7">
    <location>
        <begin position="238"/>
        <end position="491"/>
    </location>
</feature>
<evidence type="ECO:0000313" key="11">
    <source>
        <dbReference type="Proteomes" id="UP000242699"/>
    </source>
</evidence>
<dbReference type="Pfam" id="PF14579">
    <property type="entry name" value="HHH_6"/>
    <property type="match status" value="1"/>
</dbReference>
<feature type="domain" description="DNA polymerase helix-hairpin-helix motif" evidence="8">
    <location>
        <begin position="720"/>
        <end position="800"/>
    </location>
</feature>
<dbReference type="Proteomes" id="UP000242699">
    <property type="component" value="Unassembled WGS sequence"/>
</dbReference>
<organism evidence="10 11">
    <name type="scientific">Sulfobacillus benefaciens</name>
    <dbReference type="NCBI Taxonomy" id="453960"/>
    <lineage>
        <taxon>Bacteria</taxon>
        <taxon>Bacillati</taxon>
        <taxon>Bacillota</taxon>
        <taxon>Clostridia</taxon>
        <taxon>Eubacteriales</taxon>
        <taxon>Clostridiales Family XVII. Incertae Sedis</taxon>
        <taxon>Sulfobacillus</taxon>
    </lineage>
</organism>
<accession>A0A2T2X6V3</accession>
<evidence type="ECO:0000256" key="1">
    <source>
        <dbReference type="ARBA" id="ARBA00012417"/>
    </source>
</evidence>